<proteinExistence type="predicted"/>
<reference evidence="1 2" key="1">
    <citation type="submission" date="2016-10" db="EMBL/GenBank/DDBJ databases">
        <authorList>
            <person name="de Groot N.N."/>
        </authorList>
    </citation>
    <scope>NUCLEOTIDE SEQUENCE [LARGE SCALE GENOMIC DNA]</scope>
    <source>
        <strain evidence="1 2">ATCC 43154</strain>
    </source>
</reference>
<organism evidence="1 2">
    <name type="scientific">Rugamonas rubra</name>
    <dbReference type="NCBI Taxonomy" id="758825"/>
    <lineage>
        <taxon>Bacteria</taxon>
        <taxon>Pseudomonadati</taxon>
        <taxon>Pseudomonadota</taxon>
        <taxon>Betaproteobacteria</taxon>
        <taxon>Burkholderiales</taxon>
        <taxon>Oxalobacteraceae</taxon>
        <taxon>Telluria group</taxon>
        <taxon>Rugamonas</taxon>
    </lineage>
</organism>
<gene>
    <name evidence="1" type="ORF">SAMN02982985_05559</name>
</gene>
<dbReference type="Pfam" id="PF10899">
    <property type="entry name" value="AbiGi"/>
    <property type="match status" value="1"/>
</dbReference>
<sequence length="256" mass="29319">MQSPYPDILFHFTKLAGLKAILNDQGFRPGYSTETINNNGADRKFAAPMVSFCDLRLSELPTHMRKYGKFGIGMTKEWALINGLNPVAYVNKNSEFTNNLLHGLQGIHSLLTAATGLTDYATANQLNKDYMNLMNVQRYIKNYEGILERKNKKAKHYRFADEREWRYVLPLNSVAVWPFVPESDINDPTKKQTHKDLLEPYRLTYNVSDVKYIIVAAERNVKPMREHIESLVNLSAPDKEHLLARILTAAQIEADM</sequence>
<accession>A0A1I4UA30</accession>
<evidence type="ECO:0000313" key="2">
    <source>
        <dbReference type="Proteomes" id="UP000199470"/>
    </source>
</evidence>
<keyword evidence="2" id="KW-1185">Reference proteome</keyword>
<dbReference type="RefSeq" id="WP_093390965.1">
    <property type="nucleotide sequence ID" value="NZ_FOTW01000039.1"/>
</dbReference>
<dbReference type="InterPro" id="IPR021223">
    <property type="entry name" value="AbiGi"/>
</dbReference>
<dbReference type="Proteomes" id="UP000199470">
    <property type="component" value="Unassembled WGS sequence"/>
</dbReference>
<evidence type="ECO:0000313" key="1">
    <source>
        <dbReference type="EMBL" id="SFM85814.1"/>
    </source>
</evidence>
<dbReference type="OrthoDB" id="680500at2"/>
<dbReference type="EMBL" id="FOTW01000039">
    <property type="protein sequence ID" value="SFM85814.1"/>
    <property type="molecule type" value="Genomic_DNA"/>
</dbReference>
<dbReference type="AlphaFoldDB" id="A0A1I4UA30"/>
<protein>
    <submittedName>
        <fullName evidence="1">Putative abortive phage resistance protein AbiGi, antitoxin</fullName>
    </submittedName>
</protein>
<name>A0A1I4UA30_9BURK</name>